<evidence type="ECO:0000313" key="1">
    <source>
        <dbReference type="EMBL" id="TCO54913.1"/>
    </source>
</evidence>
<accession>A0A4R2J760</accession>
<name>A0A4R2J760_9PSEU</name>
<proteinExistence type="predicted"/>
<dbReference type="EMBL" id="SLWS01000008">
    <property type="protein sequence ID" value="TCO54913.1"/>
    <property type="molecule type" value="Genomic_DNA"/>
</dbReference>
<evidence type="ECO:0000313" key="2">
    <source>
        <dbReference type="Proteomes" id="UP000295680"/>
    </source>
</evidence>
<dbReference type="Proteomes" id="UP000295680">
    <property type="component" value="Unassembled WGS sequence"/>
</dbReference>
<organism evidence="1 2">
    <name type="scientific">Actinocrispum wychmicini</name>
    <dbReference type="NCBI Taxonomy" id="1213861"/>
    <lineage>
        <taxon>Bacteria</taxon>
        <taxon>Bacillati</taxon>
        <taxon>Actinomycetota</taxon>
        <taxon>Actinomycetes</taxon>
        <taxon>Pseudonocardiales</taxon>
        <taxon>Pseudonocardiaceae</taxon>
        <taxon>Actinocrispum</taxon>
    </lineage>
</organism>
<dbReference type="AlphaFoldDB" id="A0A4R2J760"/>
<keyword evidence="2" id="KW-1185">Reference proteome</keyword>
<gene>
    <name evidence="1" type="ORF">EV192_108201</name>
</gene>
<comment type="caution">
    <text evidence="1">The sequence shown here is derived from an EMBL/GenBank/DDBJ whole genome shotgun (WGS) entry which is preliminary data.</text>
</comment>
<sequence length="559" mass="61085">MGVLDVQRLAGNQAMRSLMTPVVVQRFESDEHLRLGDQGADRAHAEMVPLAPGYQVTYGEMIAMAGDFFGSLSQLQGIAQVPGTGAGTREEIEYVRVVKVHGDKSKKDSYSESAVRAADHRYYELALSNRSHFVNPEGEAGDTAGRAEGAHQELRLQWTGILPGFVSELVIPRAGAGYRHYHMEALFQAYVAGFEGQGIEGALAPEAFGAHYLTDAFSGGHLRTARSSIQDYWNPKVPMFGYNLTGWIAQELAARIGDAHWYGRDVAYHGVPWQAGAFEQVASKLAEKGALGFGDVVSGTIHDLDSERGVLADVNGQRIQLMGDGHLGGDTERVAVEAVNYSHNDLTRAWLIGRRRGPLQDVLPDVTAGKVLGAEQMLPNVVPDNELPDNQKSVQWEVASALDLLSDPTFQRGLRIFGVNKANELAEVANTLEPDVRPHFDPAVVQPFRTDPVTTLRKVLNWTPNTGGGLLGHNQDDNALDYYNEASGKNAVGTLTVKQRVDLIRNLLDGYTSGEEENAAFDILTANSSHSQDVIRQVGWDRLEDELGNRFSNRFPKSS</sequence>
<reference evidence="1 2" key="1">
    <citation type="submission" date="2019-03" db="EMBL/GenBank/DDBJ databases">
        <title>Genomic Encyclopedia of Type Strains, Phase IV (KMG-IV): sequencing the most valuable type-strain genomes for metagenomic binning, comparative biology and taxonomic classification.</title>
        <authorList>
            <person name="Goeker M."/>
        </authorList>
    </citation>
    <scope>NUCLEOTIDE SEQUENCE [LARGE SCALE GENOMIC DNA]</scope>
    <source>
        <strain evidence="1 2">DSM 45934</strain>
    </source>
</reference>
<protein>
    <submittedName>
        <fullName evidence="1">Uncharacterized protein</fullName>
    </submittedName>
</protein>